<organism evidence="1">
    <name type="scientific">Streptomyces sp. NBC_00180</name>
    <dbReference type="NCBI Taxonomy" id="2903632"/>
    <lineage>
        <taxon>Bacteria</taxon>
        <taxon>Bacillati</taxon>
        <taxon>Actinomycetota</taxon>
        <taxon>Actinomycetes</taxon>
        <taxon>Kitasatosporales</taxon>
        <taxon>Streptomycetaceae</taxon>
        <taxon>Streptomyces</taxon>
    </lineage>
</organism>
<dbReference type="Pfam" id="PF19086">
    <property type="entry name" value="Terpene_syn_C_2"/>
    <property type="match status" value="1"/>
</dbReference>
<accession>A0AAU1IBJ7</accession>
<protein>
    <submittedName>
        <fullName evidence="1">Terpene synthase family protein</fullName>
    </submittedName>
</protein>
<dbReference type="InterPro" id="IPR008949">
    <property type="entry name" value="Isoprenoid_synthase_dom_sf"/>
</dbReference>
<dbReference type="AlphaFoldDB" id="A0AAU1IBJ7"/>
<gene>
    <name evidence="1" type="ORF">OG477_43300</name>
</gene>
<proteinExistence type="predicted"/>
<dbReference type="SUPFAM" id="SSF48576">
    <property type="entry name" value="Terpenoid synthases"/>
    <property type="match status" value="1"/>
</dbReference>
<evidence type="ECO:0000313" key="1">
    <source>
        <dbReference type="EMBL" id="WTP91643.1"/>
    </source>
</evidence>
<sequence>MDTLEWLEAFDLAAPEQRPEYAESSAWFAIDSFPFSDTLGHQLMARWSAITFIFDDAYCEGISSKNASNRDATSFDTMALALIEALENPDSTPGVNAPLTLAMRDFAHDVIRHYPPVVINSIVDGWRQFVRGQRWQVDQRGSVPTLDTFFKGRIDNVAIWLTTVLAAPGSGLDLDEPTWQTSLAQALILSGWSLPMIYNEWASYEKERAAGTSNINLVEVVEREYNTNLDEAVHETSRLHDQIMTVFLAIAHKCRERGGSFARWADFIEAAVAGNIVFHSRVARYAWPPDGPPVLCDQPRADAETAQIPRRIREWWREAGLAPMRSET</sequence>
<dbReference type="EMBL" id="CP108140">
    <property type="protein sequence ID" value="WTP91643.1"/>
    <property type="molecule type" value="Genomic_DNA"/>
</dbReference>
<name>A0AAU1IBJ7_9ACTN</name>
<reference evidence="1" key="1">
    <citation type="submission" date="2022-10" db="EMBL/GenBank/DDBJ databases">
        <title>The complete genomes of actinobacterial strains from the NBC collection.</title>
        <authorList>
            <person name="Joergensen T.S."/>
            <person name="Alvarez Arevalo M."/>
            <person name="Sterndorff E.B."/>
            <person name="Faurdal D."/>
            <person name="Vuksanovic O."/>
            <person name="Mourched A.-S."/>
            <person name="Charusanti P."/>
            <person name="Shaw S."/>
            <person name="Blin K."/>
            <person name="Weber T."/>
        </authorList>
    </citation>
    <scope>NUCLEOTIDE SEQUENCE</scope>
    <source>
        <strain evidence="1">NBC 00180</strain>
    </source>
</reference>
<dbReference type="Gene3D" id="1.10.600.10">
    <property type="entry name" value="Farnesyl Diphosphate Synthase"/>
    <property type="match status" value="1"/>
</dbReference>